<proteinExistence type="predicted"/>
<dbReference type="Proteomes" id="UP000717585">
    <property type="component" value="Unassembled WGS sequence"/>
</dbReference>
<evidence type="ECO:0000259" key="1">
    <source>
        <dbReference type="PROSITE" id="PS51335"/>
    </source>
</evidence>
<organism evidence="2 3">
    <name type="scientific">Carpediemonas membranifera</name>
    <dbReference type="NCBI Taxonomy" id="201153"/>
    <lineage>
        <taxon>Eukaryota</taxon>
        <taxon>Metamonada</taxon>
        <taxon>Carpediemonas-like organisms</taxon>
        <taxon>Carpediemonas</taxon>
    </lineage>
</organism>
<name>A0A8J6AU10_9EUKA</name>
<comment type="caution">
    <text evidence="2">The sequence shown here is derived from an EMBL/GenBank/DDBJ whole genome shotgun (WGS) entry which is preliminary data.</text>
</comment>
<gene>
    <name evidence="2" type="ORF">J8273_3875</name>
</gene>
<sequence length="280" mass="31956">MSLLPFDLKFSPRPTPFISRAFATIRRLLGRLIPLLSAENSLIRSLVRSKLDIDDFVDMFILHMFRICPSLRSFDPFTPTSSWTTQLVIQQRLEIAMGRIKEAYMLMDSVHTNAVPLESNPTHDAMLSKLASVLAQYRTNGHPEATWEDIGFQRPDSPRTDFRQDGHLCLMLMVSVHWTMPDAFFAMIDAANTAVPAYPFALAFIHMVILLHMTMDRTPLLLRRAGAAEVIKIDTVVAPALVEMMSSFHSYWSAHPPSSLFGFNEVFHTWAQEFIYECFE</sequence>
<protein>
    <submittedName>
        <fullName evidence="2">ELMO/CED-12 family</fullName>
    </submittedName>
</protein>
<accession>A0A8J6AU10</accession>
<evidence type="ECO:0000313" key="3">
    <source>
        <dbReference type="Proteomes" id="UP000717585"/>
    </source>
</evidence>
<reference evidence="2" key="1">
    <citation type="submission" date="2021-05" db="EMBL/GenBank/DDBJ databases">
        <title>A free-living protist that lacks canonical eukaryotic 1 DNA replication and segregation systems.</title>
        <authorList>
            <person name="Salas-Leiva D.E."/>
            <person name="Tromer E.C."/>
            <person name="Curtis B.A."/>
            <person name="Jerlstrom-Hultqvist J."/>
            <person name="Kolisko M."/>
            <person name="Yi Z."/>
            <person name="Salas-Leiva J.S."/>
            <person name="Gallot-Lavallee L."/>
            <person name="Kops G.J.P.L."/>
            <person name="Archibald J.M."/>
            <person name="Simpson A.G.B."/>
            <person name="Roger A.J."/>
        </authorList>
    </citation>
    <scope>NUCLEOTIDE SEQUENCE</scope>
    <source>
        <strain evidence="2">BICM</strain>
    </source>
</reference>
<dbReference type="EMBL" id="JAHDYR010000014">
    <property type="protein sequence ID" value="KAG9394621.1"/>
    <property type="molecule type" value="Genomic_DNA"/>
</dbReference>
<keyword evidence="3" id="KW-1185">Reference proteome</keyword>
<dbReference type="Pfam" id="PF04727">
    <property type="entry name" value="ELMO_CED12"/>
    <property type="match status" value="1"/>
</dbReference>
<feature type="domain" description="ELMO" evidence="1">
    <location>
        <begin position="122"/>
        <end position="278"/>
    </location>
</feature>
<dbReference type="AlphaFoldDB" id="A0A8J6AU10"/>
<dbReference type="InterPro" id="IPR006816">
    <property type="entry name" value="ELMO_dom"/>
</dbReference>
<dbReference type="PROSITE" id="PS51335">
    <property type="entry name" value="ELMO"/>
    <property type="match status" value="1"/>
</dbReference>
<evidence type="ECO:0000313" key="2">
    <source>
        <dbReference type="EMBL" id="KAG9394621.1"/>
    </source>
</evidence>